<accession>A0A1X6P6G5</accession>
<feature type="non-terminal residue" evidence="7">
    <location>
        <position position="347"/>
    </location>
</feature>
<keyword evidence="8" id="KW-1185">Reference proteome</keyword>
<dbReference type="EMBL" id="KV918864">
    <property type="protein sequence ID" value="OSX76499.1"/>
    <property type="molecule type" value="Genomic_DNA"/>
</dbReference>
<name>A0A1X6P6G5_PORUM</name>
<keyword evidence="2" id="KW-0031">Aminopeptidase</keyword>
<dbReference type="PANTHER" id="PTHR11963:SF23">
    <property type="entry name" value="CYTOSOL AMINOPEPTIDASE"/>
    <property type="match status" value="1"/>
</dbReference>
<dbReference type="PROSITE" id="PS00631">
    <property type="entry name" value="CYTOSOL_AP"/>
    <property type="match status" value="1"/>
</dbReference>
<sequence length="347" mass="33823">WTDGRFRGTASAADGGGDGGDDDGAPRKLRELLLLDAPTDAVAAAAAATAGAIGRGIVLARQLVGGPPNAVTPAVLAGVAATVAEMGDGWRLVVKDAAGAAGAGMGAFGAGGGAVALVGKGVTYDSGGYNLKVGAASMIHLMKFDMGGAAAVLGAARALAETRPPVEVHVVIAACENLISDTAMRPGNIIKASNGVTIEVGNTDAEGRLTLADALAYASGLPGVTHVVELSTLTGAVIVALGKSIGGLMTPHDDLAASLQSAAVAAGEPLWRLPLYAPYVSSLDSALADVNNIGAKGGVGAGTITAGLFLAKFVRAGVAWAHIDIAGAAYDHGGDGGGTGYGVATLV</sequence>
<evidence type="ECO:0000313" key="7">
    <source>
        <dbReference type="EMBL" id="OSX76499.1"/>
    </source>
</evidence>
<dbReference type="GO" id="GO:0006508">
    <property type="term" value="P:proteolysis"/>
    <property type="evidence" value="ECO:0007669"/>
    <property type="project" value="UniProtKB-KW"/>
</dbReference>
<feature type="region of interest" description="Disordered" evidence="5">
    <location>
        <begin position="1"/>
        <end position="23"/>
    </location>
</feature>
<organism evidence="7 8">
    <name type="scientific">Porphyra umbilicalis</name>
    <name type="common">Purple laver</name>
    <name type="synonym">Red alga</name>
    <dbReference type="NCBI Taxonomy" id="2786"/>
    <lineage>
        <taxon>Eukaryota</taxon>
        <taxon>Rhodophyta</taxon>
        <taxon>Bangiophyceae</taxon>
        <taxon>Bangiales</taxon>
        <taxon>Bangiaceae</taxon>
        <taxon>Porphyra</taxon>
    </lineage>
</organism>
<feature type="non-terminal residue" evidence="7">
    <location>
        <position position="1"/>
    </location>
</feature>
<dbReference type="GO" id="GO:0030145">
    <property type="term" value="F:manganese ion binding"/>
    <property type="evidence" value="ECO:0007669"/>
    <property type="project" value="InterPro"/>
</dbReference>
<dbReference type="Proteomes" id="UP000218209">
    <property type="component" value="Unassembled WGS sequence"/>
</dbReference>
<proteinExistence type="inferred from homology"/>
<evidence type="ECO:0000313" key="8">
    <source>
        <dbReference type="Proteomes" id="UP000218209"/>
    </source>
</evidence>
<dbReference type="Pfam" id="PF00883">
    <property type="entry name" value="Peptidase_M17"/>
    <property type="match status" value="1"/>
</dbReference>
<dbReference type="InterPro" id="IPR000819">
    <property type="entry name" value="Peptidase_M17_C"/>
</dbReference>
<evidence type="ECO:0000256" key="1">
    <source>
        <dbReference type="ARBA" id="ARBA00009528"/>
    </source>
</evidence>
<keyword evidence="3" id="KW-0645">Protease</keyword>
<reference evidence="7 8" key="1">
    <citation type="submission" date="2017-03" db="EMBL/GenBank/DDBJ databases">
        <title>WGS assembly of Porphyra umbilicalis.</title>
        <authorList>
            <person name="Brawley S.H."/>
            <person name="Blouin N.A."/>
            <person name="Ficko-Blean E."/>
            <person name="Wheeler G.L."/>
            <person name="Lohr M."/>
            <person name="Goodson H.V."/>
            <person name="Jenkins J.W."/>
            <person name="Blaby-Haas C.E."/>
            <person name="Helliwell K.E."/>
            <person name="Chan C."/>
            <person name="Marriage T."/>
            <person name="Bhattacharya D."/>
            <person name="Klein A.S."/>
            <person name="Badis Y."/>
            <person name="Brodie J."/>
            <person name="Cao Y."/>
            <person name="Collen J."/>
            <person name="Dittami S.M."/>
            <person name="Gachon C.M."/>
            <person name="Green B.R."/>
            <person name="Karpowicz S."/>
            <person name="Kim J.W."/>
            <person name="Kudahl U."/>
            <person name="Lin S."/>
            <person name="Michel G."/>
            <person name="Mittag M."/>
            <person name="Olson B.J."/>
            <person name="Pangilinan J."/>
            <person name="Peng Y."/>
            <person name="Qiu H."/>
            <person name="Shu S."/>
            <person name="Singer J.T."/>
            <person name="Smith A.G."/>
            <person name="Sprecher B.N."/>
            <person name="Wagner V."/>
            <person name="Wang W."/>
            <person name="Wang Z.-Y."/>
            <person name="Yan J."/>
            <person name="Yarish C."/>
            <person name="Zoeuner-Riek S."/>
            <person name="Zhuang Y."/>
            <person name="Zou Y."/>
            <person name="Lindquist E.A."/>
            <person name="Grimwood J."/>
            <person name="Barry K."/>
            <person name="Rokhsar D.S."/>
            <person name="Schmutz J."/>
            <person name="Stiller J.W."/>
            <person name="Grossman A.R."/>
            <person name="Prochnik S.E."/>
        </authorList>
    </citation>
    <scope>NUCLEOTIDE SEQUENCE [LARGE SCALE GENOMIC DNA]</scope>
    <source>
        <strain evidence="7">4086291</strain>
    </source>
</reference>
<evidence type="ECO:0000256" key="4">
    <source>
        <dbReference type="ARBA" id="ARBA00022801"/>
    </source>
</evidence>
<dbReference type="OrthoDB" id="412814at2759"/>
<feature type="domain" description="Cytosol aminopeptidase" evidence="6">
    <location>
        <begin position="202"/>
        <end position="209"/>
    </location>
</feature>
<dbReference type="GO" id="GO:0070006">
    <property type="term" value="F:metalloaminopeptidase activity"/>
    <property type="evidence" value="ECO:0007669"/>
    <property type="project" value="InterPro"/>
</dbReference>
<dbReference type="PRINTS" id="PR00481">
    <property type="entry name" value="LAMNOPPTDASE"/>
</dbReference>
<dbReference type="PANTHER" id="PTHR11963">
    <property type="entry name" value="LEUCINE AMINOPEPTIDASE-RELATED"/>
    <property type="match status" value="1"/>
</dbReference>
<evidence type="ECO:0000259" key="6">
    <source>
        <dbReference type="PROSITE" id="PS00631"/>
    </source>
</evidence>
<gene>
    <name evidence="7" type="ORF">BU14_0188s0017</name>
</gene>
<evidence type="ECO:0000256" key="3">
    <source>
        <dbReference type="ARBA" id="ARBA00022670"/>
    </source>
</evidence>
<dbReference type="AlphaFoldDB" id="A0A1X6P6G5"/>
<evidence type="ECO:0000256" key="2">
    <source>
        <dbReference type="ARBA" id="ARBA00022438"/>
    </source>
</evidence>
<keyword evidence="4" id="KW-0378">Hydrolase</keyword>
<dbReference type="GO" id="GO:0005737">
    <property type="term" value="C:cytoplasm"/>
    <property type="evidence" value="ECO:0007669"/>
    <property type="project" value="InterPro"/>
</dbReference>
<protein>
    <recommendedName>
        <fullName evidence="6">Cytosol aminopeptidase domain-containing protein</fullName>
    </recommendedName>
</protein>
<evidence type="ECO:0000256" key="5">
    <source>
        <dbReference type="SAM" id="MobiDB-lite"/>
    </source>
</evidence>
<dbReference type="SUPFAM" id="SSF53187">
    <property type="entry name" value="Zn-dependent exopeptidases"/>
    <property type="match status" value="1"/>
</dbReference>
<comment type="similarity">
    <text evidence="1">Belongs to the peptidase M17 family.</text>
</comment>
<dbReference type="Gene3D" id="3.40.630.10">
    <property type="entry name" value="Zn peptidases"/>
    <property type="match status" value="1"/>
</dbReference>
<dbReference type="InterPro" id="IPR011356">
    <property type="entry name" value="Leucine_aapep/pepB"/>
</dbReference>